<proteinExistence type="predicted"/>
<organism evidence="1 2">
    <name type="scientific">Rhodopirellula sallentina SM41</name>
    <dbReference type="NCBI Taxonomy" id="1263870"/>
    <lineage>
        <taxon>Bacteria</taxon>
        <taxon>Pseudomonadati</taxon>
        <taxon>Planctomycetota</taxon>
        <taxon>Planctomycetia</taxon>
        <taxon>Pirellulales</taxon>
        <taxon>Pirellulaceae</taxon>
        <taxon>Rhodopirellula</taxon>
    </lineage>
</organism>
<evidence type="ECO:0000313" key="1">
    <source>
        <dbReference type="EMBL" id="EMI55691.1"/>
    </source>
</evidence>
<gene>
    <name evidence="1" type="ORF">RSSM_02863</name>
</gene>
<accession>M5UCW6</accession>
<keyword evidence="2" id="KW-1185">Reference proteome</keyword>
<name>M5UCW6_9BACT</name>
<dbReference type="Proteomes" id="UP000011885">
    <property type="component" value="Unassembled WGS sequence"/>
</dbReference>
<comment type="caution">
    <text evidence="1">The sequence shown here is derived from an EMBL/GenBank/DDBJ whole genome shotgun (WGS) entry which is preliminary data.</text>
</comment>
<sequence length="40" mass="4455">MLLELIATKHTYDSNPGLRCSFRVVRVFRGLKSGVGWCGS</sequence>
<protein>
    <submittedName>
        <fullName evidence="1">Uncharacterized protein</fullName>
    </submittedName>
</protein>
<dbReference type="EMBL" id="ANOH01000202">
    <property type="protein sequence ID" value="EMI55691.1"/>
    <property type="molecule type" value="Genomic_DNA"/>
</dbReference>
<reference evidence="1 2" key="1">
    <citation type="journal article" date="2013" name="Mar. Genomics">
        <title>Expression of sulfatases in Rhodopirellula baltica and the diversity of sulfatases in the genus Rhodopirellula.</title>
        <authorList>
            <person name="Wegner C.E."/>
            <person name="Richter-Heitmann T."/>
            <person name="Klindworth A."/>
            <person name="Klockow C."/>
            <person name="Richter M."/>
            <person name="Achstetter T."/>
            <person name="Glockner F.O."/>
            <person name="Harder J."/>
        </authorList>
    </citation>
    <scope>NUCLEOTIDE SEQUENCE [LARGE SCALE GENOMIC DNA]</scope>
    <source>
        <strain evidence="1 2">SM41</strain>
    </source>
</reference>
<dbReference type="AlphaFoldDB" id="M5UCW6"/>
<evidence type="ECO:0000313" key="2">
    <source>
        <dbReference type="Proteomes" id="UP000011885"/>
    </source>
</evidence>